<dbReference type="InterPro" id="IPR037523">
    <property type="entry name" value="VOC_core"/>
</dbReference>
<reference evidence="3" key="1">
    <citation type="submission" date="2023-07" db="EMBL/GenBank/DDBJ databases">
        <title>30 novel species of actinomycetes from the DSMZ collection.</title>
        <authorList>
            <person name="Nouioui I."/>
        </authorList>
    </citation>
    <scope>NUCLEOTIDE SEQUENCE [LARGE SCALE GENOMIC DNA]</scope>
    <source>
        <strain evidence="3">DSM 41982</strain>
    </source>
</reference>
<gene>
    <name evidence="2" type="ORF">RM574_13560</name>
</gene>
<dbReference type="Proteomes" id="UP001183607">
    <property type="component" value="Unassembled WGS sequence"/>
</dbReference>
<name>A0ABD5E529_9ACTN</name>
<dbReference type="PROSITE" id="PS51819">
    <property type="entry name" value="VOC"/>
    <property type="match status" value="1"/>
</dbReference>
<evidence type="ECO:0000259" key="1">
    <source>
        <dbReference type="PROSITE" id="PS51819"/>
    </source>
</evidence>
<dbReference type="RefSeq" id="WP_093854242.1">
    <property type="nucleotide sequence ID" value="NZ_JAVRER010000017.1"/>
</dbReference>
<feature type="domain" description="VOC" evidence="1">
    <location>
        <begin position="6"/>
        <end position="120"/>
    </location>
</feature>
<evidence type="ECO:0000313" key="2">
    <source>
        <dbReference type="EMBL" id="MDT0416515.1"/>
    </source>
</evidence>
<dbReference type="Gene3D" id="3.10.180.10">
    <property type="entry name" value="2,3-Dihydroxybiphenyl 1,2-Dioxygenase, domain 1"/>
    <property type="match status" value="1"/>
</dbReference>
<proteinExistence type="predicted"/>
<dbReference type="InterPro" id="IPR041581">
    <property type="entry name" value="Glyoxalase_6"/>
</dbReference>
<protein>
    <submittedName>
        <fullName evidence="2">VOC family protein</fullName>
    </submittedName>
</protein>
<dbReference type="PANTHER" id="PTHR35908">
    <property type="entry name" value="HYPOTHETICAL FUSION PROTEIN"/>
    <property type="match status" value="1"/>
</dbReference>
<dbReference type="EMBL" id="JAVRER010000017">
    <property type="protein sequence ID" value="MDT0416515.1"/>
    <property type="molecule type" value="Genomic_DNA"/>
</dbReference>
<dbReference type="InterPro" id="IPR029068">
    <property type="entry name" value="Glyas_Bleomycin-R_OHBP_Dase"/>
</dbReference>
<evidence type="ECO:0000313" key="3">
    <source>
        <dbReference type="Proteomes" id="UP001183607"/>
    </source>
</evidence>
<dbReference type="SUPFAM" id="SSF54593">
    <property type="entry name" value="Glyoxalase/Bleomycin resistance protein/Dihydroxybiphenyl dioxygenase"/>
    <property type="match status" value="1"/>
</dbReference>
<sequence length="121" mass="13040">MPAIGQLAAVTLDAPDPQALATFYAGLTGWQTLYASDDFVYIGTPDGAQRLGFQRAAEFRRPSWPGDDKQLHLDFGVADLAEAERELTALGATKPEHQPGGDKWVVLLDPAGHPFCVTTMV</sequence>
<dbReference type="Pfam" id="PF18029">
    <property type="entry name" value="Glyoxalase_6"/>
    <property type="match status" value="1"/>
</dbReference>
<organism evidence="2 3">
    <name type="scientific">Streptomyces evansiae</name>
    <dbReference type="NCBI Taxonomy" id="3075535"/>
    <lineage>
        <taxon>Bacteria</taxon>
        <taxon>Bacillati</taxon>
        <taxon>Actinomycetota</taxon>
        <taxon>Actinomycetes</taxon>
        <taxon>Kitasatosporales</taxon>
        <taxon>Streptomycetaceae</taxon>
        <taxon>Streptomyces</taxon>
    </lineage>
</organism>
<dbReference type="PANTHER" id="PTHR35908:SF1">
    <property type="entry name" value="CONSERVED PROTEIN"/>
    <property type="match status" value="1"/>
</dbReference>
<dbReference type="AlphaFoldDB" id="A0ABD5E529"/>
<accession>A0ABD5E529</accession>
<comment type="caution">
    <text evidence="2">The sequence shown here is derived from an EMBL/GenBank/DDBJ whole genome shotgun (WGS) entry which is preliminary data.</text>
</comment>
<dbReference type="CDD" id="cd06587">
    <property type="entry name" value="VOC"/>
    <property type="match status" value="1"/>
</dbReference>